<proteinExistence type="predicted"/>
<comment type="caution">
    <text evidence="2">The sequence shown here is derived from an EMBL/GenBank/DDBJ whole genome shotgun (WGS) entry which is preliminary data.</text>
</comment>
<dbReference type="EMBL" id="BARV01006046">
    <property type="protein sequence ID" value="GAI07171.1"/>
    <property type="molecule type" value="Genomic_DNA"/>
</dbReference>
<protein>
    <submittedName>
        <fullName evidence="2">Uncharacterized protein</fullName>
    </submittedName>
</protein>
<feature type="transmembrane region" description="Helical" evidence="1">
    <location>
        <begin position="30"/>
        <end position="47"/>
    </location>
</feature>
<evidence type="ECO:0000313" key="2">
    <source>
        <dbReference type="EMBL" id="GAI07171.1"/>
    </source>
</evidence>
<accession>X1LMW9</accession>
<name>X1LMW9_9ZZZZ</name>
<keyword evidence="1" id="KW-0472">Membrane</keyword>
<sequence>MRNVVTIVAIISIAIVEICALASGIDGSLLALSFGAMAGLGGTAVVWKKLHH</sequence>
<gene>
    <name evidence="2" type="ORF">S06H3_12344</name>
</gene>
<keyword evidence="1" id="KW-0812">Transmembrane</keyword>
<organism evidence="2">
    <name type="scientific">marine sediment metagenome</name>
    <dbReference type="NCBI Taxonomy" id="412755"/>
    <lineage>
        <taxon>unclassified sequences</taxon>
        <taxon>metagenomes</taxon>
        <taxon>ecological metagenomes</taxon>
    </lineage>
</organism>
<keyword evidence="1" id="KW-1133">Transmembrane helix</keyword>
<reference evidence="2" key="1">
    <citation type="journal article" date="2014" name="Front. Microbiol.">
        <title>High frequency of phylogenetically diverse reductive dehalogenase-homologous genes in deep subseafloor sedimentary metagenomes.</title>
        <authorList>
            <person name="Kawai M."/>
            <person name="Futagami T."/>
            <person name="Toyoda A."/>
            <person name="Takaki Y."/>
            <person name="Nishi S."/>
            <person name="Hori S."/>
            <person name="Arai W."/>
            <person name="Tsubouchi T."/>
            <person name="Morono Y."/>
            <person name="Uchiyama I."/>
            <person name="Ito T."/>
            <person name="Fujiyama A."/>
            <person name="Inagaki F."/>
            <person name="Takami H."/>
        </authorList>
    </citation>
    <scope>NUCLEOTIDE SEQUENCE</scope>
    <source>
        <strain evidence="2">Expedition CK06-06</strain>
    </source>
</reference>
<evidence type="ECO:0000256" key="1">
    <source>
        <dbReference type="SAM" id="Phobius"/>
    </source>
</evidence>
<dbReference type="AlphaFoldDB" id="X1LMW9"/>